<keyword evidence="1" id="KW-1133">Transmembrane helix</keyword>
<name>A0A9D1CYU2_9FIRM</name>
<reference evidence="2" key="2">
    <citation type="journal article" date="2021" name="PeerJ">
        <title>Extensive microbial diversity within the chicken gut microbiome revealed by metagenomics and culture.</title>
        <authorList>
            <person name="Gilroy R."/>
            <person name="Ravi A."/>
            <person name="Getino M."/>
            <person name="Pursley I."/>
            <person name="Horton D.L."/>
            <person name="Alikhan N.F."/>
            <person name="Baker D."/>
            <person name="Gharbi K."/>
            <person name="Hall N."/>
            <person name="Watson M."/>
            <person name="Adriaenssens E.M."/>
            <person name="Foster-Nyarko E."/>
            <person name="Jarju S."/>
            <person name="Secka A."/>
            <person name="Antonio M."/>
            <person name="Oren A."/>
            <person name="Chaudhuri R.R."/>
            <person name="La Ragione R."/>
            <person name="Hildebrand F."/>
            <person name="Pallen M.J."/>
        </authorList>
    </citation>
    <scope>NUCLEOTIDE SEQUENCE</scope>
    <source>
        <strain evidence="2">CHK147-3167</strain>
    </source>
</reference>
<evidence type="ECO:0008006" key="4">
    <source>
        <dbReference type="Google" id="ProtNLM"/>
    </source>
</evidence>
<sequence length="452" mass="49521">MNKKKGIFKRILTFFDKKIFMPITRCVVRIGKKLGISNKSIETWLSKSNTLLFVSLVLAVGIFIIIDQQIVVFSNKSAEVLKGQSVEAIYNEEAYVVEGLPSSVDITLMGSRSDLFIAKQSTASKVTVDLTGLRPGTHRVNIEYTQPMSSISYSVNPAVATVNIYPKVSETKTLSVDLLNQDDLDSKLVVDNVDPEVDSVVIKGASDDKAINNLDKVATVKALVNLANIDTDEAGTVTLKDVPLKAYDENGKSMNVEIVPSKIDVDVEISSPSKEVPIRVVPDGEVGFGKAISSITTSESNVIVYGPQDVLDDLEYVPAKIDVDGLTEDREYKINLDKPRGVRSMSVNNITANVTLGNSTDRDIENVNIDVRNLDSRYSVQGLSESDIMVTVNVKGVDSVISQLTSDDITAYINLKGYEPGEYEVPVKVEGTDVRVQYVSMTKKVKIRVVER</sequence>
<dbReference type="InterPro" id="IPR053154">
    <property type="entry name" value="c-di-AMP_regulator"/>
</dbReference>
<gene>
    <name evidence="2" type="ORF">IAB27_02555</name>
</gene>
<accession>A0A9D1CYU2</accession>
<keyword evidence="1" id="KW-0812">Transmembrane</keyword>
<organism evidence="2 3">
    <name type="scientific">Candidatus Coprosoma intestinipullorum</name>
    <dbReference type="NCBI Taxonomy" id="2840752"/>
    <lineage>
        <taxon>Bacteria</taxon>
        <taxon>Bacillati</taxon>
        <taxon>Bacillota</taxon>
        <taxon>Bacillota incertae sedis</taxon>
        <taxon>Candidatus Coprosoma</taxon>
    </lineage>
</organism>
<dbReference type="PANTHER" id="PTHR37804">
    <property type="entry name" value="CDAA REGULATORY PROTEIN CDAR"/>
    <property type="match status" value="1"/>
</dbReference>
<feature type="transmembrane region" description="Helical" evidence="1">
    <location>
        <begin position="49"/>
        <end position="66"/>
    </location>
</feature>
<evidence type="ECO:0000256" key="1">
    <source>
        <dbReference type="SAM" id="Phobius"/>
    </source>
</evidence>
<dbReference type="AlphaFoldDB" id="A0A9D1CYU2"/>
<dbReference type="Gene3D" id="2.170.120.30">
    <property type="match status" value="2"/>
</dbReference>
<dbReference type="InterPro" id="IPR012505">
    <property type="entry name" value="YbbR"/>
</dbReference>
<evidence type="ECO:0000313" key="3">
    <source>
        <dbReference type="Proteomes" id="UP000886786"/>
    </source>
</evidence>
<evidence type="ECO:0000313" key="2">
    <source>
        <dbReference type="EMBL" id="HIQ90495.1"/>
    </source>
</evidence>
<keyword evidence="1" id="KW-0472">Membrane</keyword>
<comment type="caution">
    <text evidence="2">The sequence shown here is derived from an EMBL/GenBank/DDBJ whole genome shotgun (WGS) entry which is preliminary data.</text>
</comment>
<dbReference type="Proteomes" id="UP000886786">
    <property type="component" value="Unassembled WGS sequence"/>
</dbReference>
<dbReference type="Gene3D" id="2.170.120.40">
    <property type="entry name" value="YbbR-like domain"/>
    <property type="match status" value="2"/>
</dbReference>
<dbReference type="EMBL" id="DVFV01000046">
    <property type="protein sequence ID" value="HIQ90495.1"/>
    <property type="molecule type" value="Genomic_DNA"/>
</dbReference>
<protein>
    <recommendedName>
        <fullName evidence="4">YbbR-like protein</fullName>
    </recommendedName>
</protein>
<reference evidence="2" key="1">
    <citation type="submission" date="2020-10" db="EMBL/GenBank/DDBJ databases">
        <authorList>
            <person name="Gilroy R."/>
        </authorList>
    </citation>
    <scope>NUCLEOTIDE SEQUENCE</scope>
    <source>
        <strain evidence="2">CHK147-3167</strain>
    </source>
</reference>
<dbReference type="Pfam" id="PF07949">
    <property type="entry name" value="YbbR"/>
    <property type="match status" value="2"/>
</dbReference>
<dbReference type="PANTHER" id="PTHR37804:SF1">
    <property type="entry name" value="CDAA REGULATORY PROTEIN CDAR"/>
    <property type="match status" value="1"/>
</dbReference>
<proteinExistence type="predicted"/>